<evidence type="ECO:0000313" key="7">
    <source>
        <dbReference type="EMBL" id="SVA83240.1"/>
    </source>
</evidence>
<dbReference type="CDD" id="cd02541">
    <property type="entry name" value="UGPase_prokaryotic"/>
    <property type="match status" value="1"/>
</dbReference>
<dbReference type="NCBIfam" id="TIGR01099">
    <property type="entry name" value="galU"/>
    <property type="match status" value="1"/>
</dbReference>
<dbReference type="SUPFAM" id="SSF53448">
    <property type="entry name" value="Nucleotide-diphospho-sugar transferases"/>
    <property type="match status" value="1"/>
</dbReference>
<reference evidence="7" key="1">
    <citation type="submission" date="2018-05" db="EMBL/GenBank/DDBJ databases">
        <authorList>
            <person name="Lanie J.A."/>
            <person name="Ng W.-L."/>
            <person name="Kazmierczak K.M."/>
            <person name="Andrzejewski T.M."/>
            <person name="Davidsen T.M."/>
            <person name="Wayne K.J."/>
            <person name="Tettelin H."/>
            <person name="Glass J.I."/>
            <person name="Rusch D."/>
            <person name="Podicherti R."/>
            <person name="Tsui H.-C.T."/>
            <person name="Winkler M.E."/>
        </authorList>
    </citation>
    <scope>NUCLEOTIDE SEQUENCE</scope>
</reference>
<evidence type="ECO:0000256" key="4">
    <source>
        <dbReference type="ARBA" id="ARBA00022695"/>
    </source>
</evidence>
<organism evidence="7">
    <name type="scientific">marine metagenome</name>
    <dbReference type="NCBI Taxonomy" id="408172"/>
    <lineage>
        <taxon>unclassified sequences</taxon>
        <taxon>metagenomes</taxon>
        <taxon>ecological metagenomes</taxon>
    </lineage>
</organism>
<keyword evidence="3" id="KW-0808">Transferase</keyword>
<dbReference type="Pfam" id="PF00483">
    <property type="entry name" value="NTP_transferase"/>
    <property type="match status" value="1"/>
</dbReference>
<dbReference type="EMBL" id="UINC01019636">
    <property type="protein sequence ID" value="SVA83240.1"/>
    <property type="molecule type" value="Genomic_DNA"/>
</dbReference>
<dbReference type="InterPro" id="IPR005835">
    <property type="entry name" value="NTP_transferase_dom"/>
</dbReference>
<dbReference type="PANTHER" id="PTHR43197:SF1">
    <property type="entry name" value="UTP--GLUCOSE-1-PHOSPHATE URIDYLYLTRANSFERASE"/>
    <property type="match status" value="1"/>
</dbReference>
<dbReference type="PANTHER" id="PTHR43197">
    <property type="entry name" value="UTP--GLUCOSE-1-PHOSPHATE URIDYLYLTRANSFERASE"/>
    <property type="match status" value="1"/>
</dbReference>
<evidence type="ECO:0000256" key="3">
    <source>
        <dbReference type="ARBA" id="ARBA00022679"/>
    </source>
</evidence>
<evidence type="ECO:0000256" key="1">
    <source>
        <dbReference type="ARBA" id="ARBA00006890"/>
    </source>
</evidence>
<name>A0A381Z220_9ZZZZ</name>
<comment type="catalytic activity">
    <reaction evidence="5">
        <text>alpha-D-glucose 1-phosphate + UTP + H(+) = UDP-alpha-D-glucose + diphosphate</text>
        <dbReference type="Rhea" id="RHEA:19889"/>
        <dbReference type="ChEBI" id="CHEBI:15378"/>
        <dbReference type="ChEBI" id="CHEBI:33019"/>
        <dbReference type="ChEBI" id="CHEBI:46398"/>
        <dbReference type="ChEBI" id="CHEBI:58601"/>
        <dbReference type="ChEBI" id="CHEBI:58885"/>
        <dbReference type="EC" id="2.7.7.9"/>
    </reaction>
</comment>
<gene>
    <name evidence="7" type="ORF">METZ01_LOCUS136094</name>
</gene>
<keyword evidence="4" id="KW-0548">Nucleotidyltransferase</keyword>
<protein>
    <recommendedName>
        <fullName evidence="2">UTP--glucose-1-phosphate uridylyltransferase</fullName>
        <ecNumber evidence="2">2.7.7.9</ecNumber>
    </recommendedName>
</protein>
<comment type="similarity">
    <text evidence="1">Belongs to the UDPGP type 2 family.</text>
</comment>
<evidence type="ECO:0000256" key="2">
    <source>
        <dbReference type="ARBA" id="ARBA00012415"/>
    </source>
</evidence>
<evidence type="ECO:0000256" key="5">
    <source>
        <dbReference type="ARBA" id="ARBA00048128"/>
    </source>
</evidence>
<dbReference type="EC" id="2.7.7.9" evidence="2"/>
<proteinExistence type="inferred from homology"/>
<dbReference type="GO" id="GO:0006011">
    <property type="term" value="P:UDP-alpha-D-glucose metabolic process"/>
    <property type="evidence" value="ECO:0007669"/>
    <property type="project" value="InterPro"/>
</dbReference>
<feature type="domain" description="Nucleotidyl transferase" evidence="6">
    <location>
        <begin position="12"/>
        <end position="266"/>
    </location>
</feature>
<dbReference type="InterPro" id="IPR005771">
    <property type="entry name" value="GalU_uridylyltTrfase_bac/arc"/>
</dbReference>
<dbReference type="GO" id="GO:0003983">
    <property type="term" value="F:UTP:glucose-1-phosphate uridylyltransferase activity"/>
    <property type="evidence" value="ECO:0007669"/>
    <property type="project" value="UniProtKB-EC"/>
</dbReference>
<dbReference type="InterPro" id="IPR029044">
    <property type="entry name" value="Nucleotide-diphossugar_trans"/>
</dbReference>
<sequence>MNEIKYAVFPVAGLGTRFLPATKIVPKEMFPIADKPLIAYAVEEAYSAGIKQMIFITNSKKQSIESYFNSTCEMEPGFNRTKSNNTVDLLNSITPSDMNCIFVNQEHPLGLGHAVLCAREYIGDNSFAVLLCDDFLVSHPSVTKQMVEQYKNYQTSILAVRNVDIEDTKKYGIVDSDDLDNQVIDIKKIVEKPNPKDAPSTLSVTGRYIFTPEIFDEISKLHAGVGEEIQLTDAIASMIKMNTVLAYRYNGKCYDCGSKLGYMQAIVEMGLNDREVSDSFSKWLKSKNKSS</sequence>
<dbReference type="AlphaFoldDB" id="A0A381Z220"/>
<accession>A0A381Z220</accession>
<dbReference type="Gene3D" id="3.90.550.10">
    <property type="entry name" value="Spore Coat Polysaccharide Biosynthesis Protein SpsA, Chain A"/>
    <property type="match status" value="1"/>
</dbReference>
<evidence type="ECO:0000259" key="6">
    <source>
        <dbReference type="Pfam" id="PF00483"/>
    </source>
</evidence>